<protein>
    <submittedName>
        <fullName evidence="1">Transcription elongation factor TFIIS</fullName>
    </submittedName>
</protein>
<keyword evidence="1" id="KW-0648">Protein biosynthesis</keyword>
<name>A0ACC3A7Y6_9EURO</name>
<proteinExistence type="predicted"/>
<keyword evidence="1" id="KW-0251">Elongation factor</keyword>
<gene>
    <name evidence="1" type="primary">tfs1</name>
    <name evidence="1" type="ORF">H2198_004665</name>
</gene>
<dbReference type="Proteomes" id="UP001172386">
    <property type="component" value="Unassembled WGS sequence"/>
</dbReference>
<evidence type="ECO:0000313" key="1">
    <source>
        <dbReference type="EMBL" id="KAJ9656912.1"/>
    </source>
</evidence>
<sequence length="312" mass="34098">MAMDEREVRSKGDALQKALSSRETAGNVLNILKELQKGVKPSEDLLRKTQIGKIVNKVKGLHGVDPAIPRLASEIISQWRNSVNKTKQAPASGSTTPNGTKSPAPVAPSSQSKTDSKLPTGVPLDKRSWKTDKIDKSSLTSEAGRNNSIGLLYDSLVVGSSLPPSKVLDIARQVELAVYNLPAASAGSSSGPHTSDFYKEKIRSLYQNLKNKANPDLRQRVVGGQISPSKIASMTHEEMKSDQQQAEDEKLKKENLSNAMVPKDEKSISDHLECGRCKKKMVSFTQAQTRSADEPMTTFCECMNCGNRWKFS</sequence>
<keyword evidence="2" id="KW-1185">Reference proteome</keyword>
<evidence type="ECO:0000313" key="2">
    <source>
        <dbReference type="Proteomes" id="UP001172386"/>
    </source>
</evidence>
<accession>A0ACC3A7Y6</accession>
<comment type="caution">
    <text evidence="1">The sequence shown here is derived from an EMBL/GenBank/DDBJ whole genome shotgun (WGS) entry which is preliminary data.</text>
</comment>
<organism evidence="1 2">
    <name type="scientific">Neophaeococcomyces mojaviensis</name>
    <dbReference type="NCBI Taxonomy" id="3383035"/>
    <lineage>
        <taxon>Eukaryota</taxon>
        <taxon>Fungi</taxon>
        <taxon>Dikarya</taxon>
        <taxon>Ascomycota</taxon>
        <taxon>Pezizomycotina</taxon>
        <taxon>Eurotiomycetes</taxon>
        <taxon>Chaetothyriomycetidae</taxon>
        <taxon>Chaetothyriales</taxon>
        <taxon>Chaetothyriales incertae sedis</taxon>
        <taxon>Neophaeococcomyces</taxon>
    </lineage>
</organism>
<dbReference type="EMBL" id="JAPDRQ010000071">
    <property type="protein sequence ID" value="KAJ9656912.1"/>
    <property type="molecule type" value="Genomic_DNA"/>
</dbReference>
<reference evidence="1" key="1">
    <citation type="submission" date="2022-10" db="EMBL/GenBank/DDBJ databases">
        <title>Culturing micro-colonial fungi from biological soil crusts in the Mojave desert and describing Neophaeococcomyces mojavensis, and introducing the new genera and species Taxawa tesnikishii.</title>
        <authorList>
            <person name="Kurbessoian T."/>
            <person name="Stajich J.E."/>
        </authorList>
    </citation>
    <scope>NUCLEOTIDE SEQUENCE</scope>
    <source>
        <strain evidence="1">JES_112</strain>
    </source>
</reference>